<dbReference type="SUPFAM" id="SSF47616">
    <property type="entry name" value="GST C-terminal domain-like"/>
    <property type="match status" value="1"/>
</dbReference>
<keyword evidence="6" id="KW-1185">Reference proteome</keyword>
<dbReference type="InterPro" id="IPR004045">
    <property type="entry name" value="Glutathione_S-Trfase_N"/>
</dbReference>
<evidence type="ECO:0000259" key="4">
    <source>
        <dbReference type="PROSITE" id="PS50405"/>
    </source>
</evidence>
<dbReference type="EMBL" id="ML732284">
    <property type="protein sequence ID" value="KAB8071020.1"/>
    <property type="molecule type" value="Genomic_DNA"/>
</dbReference>
<dbReference type="PANTHER" id="PTHR44051">
    <property type="entry name" value="GLUTATHIONE S-TRANSFERASE-RELATED"/>
    <property type="match status" value="1"/>
</dbReference>
<organism evidence="5 6">
    <name type="scientific">Aspergillus leporis</name>
    <dbReference type="NCBI Taxonomy" id="41062"/>
    <lineage>
        <taxon>Eukaryota</taxon>
        <taxon>Fungi</taxon>
        <taxon>Dikarya</taxon>
        <taxon>Ascomycota</taxon>
        <taxon>Pezizomycotina</taxon>
        <taxon>Eurotiomycetes</taxon>
        <taxon>Eurotiomycetidae</taxon>
        <taxon>Eurotiales</taxon>
        <taxon>Aspergillaceae</taxon>
        <taxon>Aspergillus</taxon>
        <taxon>Aspergillus subgen. Circumdati</taxon>
    </lineage>
</organism>
<dbReference type="PROSITE" id="PS50405">
    <property type="entry name" value="GST_CTER"/>
    <property type="match status" value="1"/>
</dbReference>
<dbReference type="GO" id="GO:0016740">
    <property type="term" value="F:transferase activity"/>
    <property type="evidence" value="ECO:0007669"/>
    <property type="project" value="UniProtKB-KW"/>
</dbReference>
<reference evidence="5 6" key="1">
    <citation type="submission" date="2019-04" db="EMBL/GenBank/DDBJ databases">
        <title>Friends and foes A comparative genomics study of 23 Aspergillus species from section Flavi.</title>
        <authorList>
            <consortium name="DOE Joint Genome Institute"/>
            <person name="Kjaerbolling I."/>
            <person name="Vesth T."/>
            <person name="Frisvad J.C."/>
            <person name="Nybo J.L."/>
            <person name="Theobald S."/>
            <person name="Kildgaard S."/>
            <person name="Isbrandt T."/>
            <person name="Kuo A."/>
            <person name="Sato A."/>
            <person name="Lyhne E.K."/>
            <person name="Kogle M.E."/>
            <person name="Wiebenga A."/>
            <person name="Kun R.S."/>
            <person name="Lubbers R.J."/>
            <person name="Makela M.R."/>
            <person name="Barry K."/>
            <person name="Chovatia M."/>
            <person name="Clum A."/>
            <person name="Daum C."/>
            <person name="Haridas S."/>
            <person name="He G."/>
            <person name="LaButti K."/>
            <person name="Lipzen A."/>
            <person name="Mondo S."/>
            <person name="Riley R."/>
            <person name="Salamov A."/>
            <person name="Simmons B.A."/>
            <person name="Magnuson J.K."/>
            <person name="Henrissat B."/>
            <person name="Mortensen U.H."/>
            <person name="Larsen T.O."/>
            <person name="Devries R.P."/>
            <person name="Grigoriev I.V."/>
            <person name="Machida M."/>
            <person name="Baker S.E."/>
            <person name="Andersen M.R."/>
        </authorList>
    </citation>
    <scope>NUCLEOTIDE SEQUENCE [LARGE SCALE GENOMIC DNA]</scope>
    <source>
        <strain evidence="5 6">CBS 151.66</strain>
    </source>
</reference>
<protein>
    <submittedName>
        <fullName evidence="5">Glutathione S-transferase GST-6.0</fullName>
    </submittedName>
</protein>
<gene>
    <name evidence="5" type="ORF">BDV29DRAFT_179865</name>
</gene>
<keyword evidence="5" id="KW-0808">Transferase</keyword>
<dbReference type="Gene3D" id="3.40.30.10">
    <property type="entry name" value="Glutaredoxin"/>
    <property type="match status" value="1"/>
</dbReference>
<accession>A0A5N5WV29</accession>
<sequence length="214" mass="23544">MPQITLYYSPDACSIIPHILLNEIGASFEAISIEMQGIDQSFAESFRQINPKSRVPVIALDNQVITEVPAVSTIISSLAPDAHLMGQTPLETARVYEWMNYVSGTVHTGAISHYFRPARWTTSTDGAHVDMIKERALENLLNCCSFIEDKLEGVYAVGDAFTAADAFLYFAYRWGKAAGIGMEVYPGFSALARSVEGRASVQTVLKSEQIHSIF</sequence>
<evidence type="ECO:0000313" key="5">
    <source>
        <dbReference type="EMBL" id="KAB8071020.1"/>
    </source>
</evidence>
<dbReference type="SUPFAM" id="SSF52833">
    <property type="entry name" value="Thioredoxin-like"/>
    <property type="match status" value="1"/>
</dbReference>
<name>A0A5N5WV29_9EURO</name>
<dbReference type="PANTHER" id="PTHR44051:SF8">
    <property type="entry name" value="GLUTATHIONE S-TRANSFERASE GSTA"/>
    <property type="match status" value="1"/>
</dbReference>
<dbReference type="OrthoDB" id="2309723at2759"/>
<dbReference type="InterPro" id="IPR036249">
    <property type="entry name" value="Thioredoxin-like_sf"/>
</dbReference>
<dbReference type="InterPro" id="IPR004046">
    <property type="entry name" value="GST_C"/>
</dbReference>
<feature type="domain" description="GST N-terminal" evidence="3">
    <location>
        <begin position="1"/>
        <end position="83"/>
    </location>
</feature>
<dbReference type="Pfam" id="PF00043">
    <property type="entry name" value="GST_C"/>
    <property type="match status" value="1"/>
</dbReference>
<proteinExistence type="inferred from homology"/>
<dbReference type="CDD" id="cd03188">
    <property type="entry name" value="GST_C_Beta"/>
    <property type="match status" value="1"/>
</dbReference>
<dbReference type="SFLD" id="SFLDS00019">
    <property type="entry name" value="Glutathione_Transferase_(cytos"/>
    <property type="match status" value="1"/>
</dbReference>
<comment type="similarity">
    <text evidence="1 2">Belongs to the GST superfamily.</text>
</comment>
<dbReference type="Proteomes" id="UP000326565">
    <property type="component" value="Unassembled WGS sequence"/>
</dbReference>
<evidence type="ECO:0000256" key="2">
    <source>
        <dbReference type="RuleBase" id="RU003494"/>
    </source>
</evidence>
<dbReference type="AlphaFoldDB" id="A0A5N5WV29"/>
<dbReference type="CDD" id="cd03057">
    <property type="entry name" value="GST_N_Beta"/>
    <property type="match status" value="1"/>
</dbReference>
<dbReference type="Pfam" id="PF02798">
    <property type="entry name" value="GST_N"/>
    <property type="match status" value="1"/>
</dbReference>
<dbReference type="InterPro" id="IPR040079">
    <property type="entry name" value="Glutathione_S-Trfase"/>
</dbReference>
<evidence type="ECO:0000256" key="1">
    <source>
        <dbReference type="ARBA" id="ARBA00007409"/>
    </source>
</evidence>
<feature type="domain" description="GST C-terminal" evidence="4">
    <location>
        <begin position="88"/>
        <end position="214"/>
    </location>
</feature>
<dbReference type="SFLD" id="SFLDG00358">
    <property type="entry name" value="Main_(cytGST)"/>
    <property type="match status" value="1"/>
</dbReference>
<dbReference type="PROSITE" id="PS50404">
    <property type="entry name" value="GST_NTER"/>
    <property type="match status" value="1"/>
</dbReference>
<evidence type="ECO:0000259" key="3">
    <source>
        <dbReference type="PROSITE" id="PS50404"/>
    </source>
</evidence>
<dbReference type="InterPro" id="IPR010987">
    <property type="entry name" value="Glutathione-S-Trfase_C-like"/>
</dbReference>
<evidence type="ECO:0000313" key="6">
    <source>
        <dbReference type="Proteomes" id="UP000326565"/>
    </source>
</evidence>
<dbReference type="InterPro" id="IPR036282">
    <property type="entry name" value="Glutathione-S-Trfase_C_sf"/>
</dbReference>
<dbReference type="Gene3D" id="1.20.1050.10">
    <property type="match status" value="1"/>
</dbReference>